<evidence type="ECO:0000256" key="4">
    <source>
        <dbReference type="ARBA" id="ARBA00022884"/>
    </source>
</evidence>
<dbReference type="SUPFAM" id="SSF52540">
    <property type="entry name" value="P-loop containing nucleoside triphosphate hydrolases"/>
    <property type="match status" value="1"/>
</dbReference>
<evidence type="ECO:0000256" key="6">
    <source>
        <dbReference type="SAM" id="Coils"/>
    </source>
</evidence>
<comment type="similarity">
    <text evidence="5">Belongs to the DEAD box helicase family.</text>
</comment>
<reference evidence="9 10" key="1">
    <citation type="submission" date="2019-08" db="EMBL/GenBank/DDBJ databases">
        <title>The genome of the soybean aphid Biotype 1, its phylome, world population structure and adaptation to the North American continent.</title>
        <authorList>
            <person name="Giordano R."/>
            <person name="Donthu R.K."/>
            <person name="Hernandez A.G."/>
            <person name="Wright C.L."/>
            <person name="Zimin A.V."/>
        </authorList>
    </citation>
    <scope>NUCLEOTIDE SEQUENCE [LARGE SCALE GENOMIC DNA]</scope>
    <source>
        <tissue evidence="9">Whole aphids</tissue>
    </source>
</reference>
<dbReference type="GO" id="GO:0003723">
    <property type="term" value="F:RNA binding"/>
    <property type="evidence" value="ECO:0007669"/>
    <property type="project" value="UniProtKB-UniRule"/>
</dbReference>
<feature type="domain" description="Helicase ATP-binding" evidence="7">
    <location>
        <begin position="591"/>
        <end position="757"/>
    </location>
</feature>
<name>A0A6G0THN4_APHGL</name>
<evidence type="ECO:0000259" key="8">
    <source>
        <dbReference type="PROSITE" id="PS51194"/>
    </source>
</evidence>
<dbReference type="PROSITE" id="PS51194">
    <property type="entry name" value="HELICASE_CTER"/>
    <property type="match status" value="1"/>
</dbReference>
<evidence type="ECO:0000256" key="1">
    <source>
        <dbReference type="ARBA" id="ARBA00022741"/>
    </source>
</evidence>
<keyword evidence="1 5" id="KW-0547">Nucleotide-binding</keyword>
<keyword evidence="10" id="KW-1185">Reference proteome</keyword>
<dbReference type="InterPro" id="IPR014001">
    <property type="entry name" value="Helicase_ATP-bd"/>
</dbReference>
<keyword evidence="3 5" id="KW-0067">ATP-binding</keyword>
<evidence type="ECO:0000259" key="7">
    <source>
        <dbReference type="PROSITE" id="PS51192"/>
    </source>
</evidence>
<evidence type="ECO:0000256" key="5">
    <source>
        <dbReference type="RuleBase" id="RU365068"/>
    </source>
</evidence>
<proteinExistence type="inferred from homology"/>
<comment type="catalytic activity">
    <reaction evidence="5">
        <text>ATP + H2O = ADP + phosphate + H(+)</text>
        <dbReference type="Rhea" id="RHEA:13065"/>
        <dbReference type="ChEBI" id="CHEBI:15377"/>
        <dbReference type="ChEBI" id="CHEBI:15378"/>
        <dbReference type="ChEBI" id="CHEBI:30616"/>
        <dbReference type="ChEBI" id="CHEBI:43474"/>
        <dbReference type="ChEBI" id="CHEBI:456216"/>
        <dbReference type="EC" id="3.6.4.13"/>
    </reaction>
</comment>
<dbReference type="Pfam" id="PF00270">
    <property type="entry name" value="DEAD"/>
    <property type="match status" value="1"/>
</dbReference>
<dbReference type="PROSITE" id="PS51192">
    <property type="entry name" value="HELICASE_ATP_BIND_1"/>
    <property type="match status" value="1"/>
</dbReference>
<organism evidence="9 10">
    <name type="scientific">Aphis glycines</name>
    <name type="common">Soybean aphid</name>
    <dbReference type="NCBI Taxonomy" id="307491"/>
    <lineage>
        <taxon>Eukaryota</taxon>
        <taxon>Metazoa</taxon>
        <taxon>Ecdysozoa</taxon>
        <taxon>Arthropoda</taxon>
        <taxon>Hexapoda</taxon>
        <taxon>Insecta</taxon>
        <taxon>Pterygota</taxon>
        <taxon>Neoptera</taxon>
        <taxon>Paraneoptera</taxon>
        <taxon>Hemiptera</taxon>
        <taxon>Sternorrhyncha</taxon>
        <taxon>Aphidomorpha</taxon>
        <taxon>Aphidoidea</taxon>
        <taxon>Aphididae</taxon>
        <taxon>Aphidini</taxon>
        <taxon>Aphis</taxon>
        <taxon>Aphis</taxon>
    </lineage>
</organism>
<dbReference type="EMBL" id="VYZN01000040">
    <property type="protein sequence ID" value="KAE9532030.1"/>
    <property type="molecule type" value="Genomic_DNA"/>
</dbReference>
<comment type="caution">
    <text evidence="9">The sequence shown here is derived from an EMBL/GenBank/DDBJ whole genome shotgun (WGS) entry which is preliminary data.</text>
</comment>
<dbReference type="InterPro" id="IPR001650">
    <property type="entry name" value="Helicase_C-like"/>
</dbReference>
<dbReference type="EC" id="3.6.4.13" evidence="5"/>
<dbReference type="OrthoDB" id="6621448at2759"/>
<keyword evidence="6" id="KW-0175">Coiled coil</keyword>
<dbReference type="InterPro" id="IPR027417">
    <property type="entry name" value="P-loop_NTPase"/>
</dbReference>
<feature type="coiled-coil region" evidence="6">
    <location>
        <begin position="5"/>
        <end position="72"/>
    </location>
</feature>
<keyword evidence="5" id="KW-0347">Helicase</keyword>
<dbReference type="PANTHER" id="PTHR24031">
    <property type="entry name" value="RNA HELICASE"/>
    <property type="match status" value="1"/>
</dbReference>
<comment type="function">
    <text evidence="5">RNA helicase.</text>
</comment>
<dbReference type="SMART" id="SM00487">
    <property type="entry name" value="DEXDc"/>
    <property type="match status" value="1"/>
</dbReference>
<dbReference type="GO" id="GO:0005524">
    <property type="term" value="F:ATP binding"/>
    <property type="evidence" value="ECO:0007669"/>
    <property type="project" value="UniProtKB-UniRule"/>
</dbReference>
<comment type="domain">
    <text evidence="5">The Q motif is unique to and characteristic of the DEAD box family of RNA helicases and controls ATP binding and hydrolysis.</text>
</comment>
<evidence type="ECO:0000313" key="10">
    <source>
        <dbReference type="Proteomes" id="UP000475862"/>
    </source>
</evidence>
<dbReference type="Proteomes" id="UP000475862">
    <property type="component" value="Unassembled WGS sequence"/>
</dbReference>
<evidence type="ECO:0000256" key="3">
    <source>
        <dbReference type="ARBA" id="ARBA00022840"/>
    </source>
</evidence>
<feature type="domain" description="Helicase C-terminal" evidence="8">
    <location>
        <begin position="787"/>
        <end position="928"/>
    </location>
</feature>
<evidence type="ECO:0000313" key="9">
    <source>
        <dbReference type="EMBL" id="KAE9532030.1"/>
    </source>
</evidence>
<gene>
    <name evidence="9" type="ORF">AGLY_010232</name>
</gene>
<evidence type="ECO:0000256" key="2">
    <source>
        <dbReference type="ARBA" id="ARBA00022801"/>
    </source>
</evidence>
<dbReference type="GO" id="GO:0003724">
    <property type="term" value="F:RNA helicase activity"/>
    <property type="evidence" value="ECO:0007669"/>
    <property type="project" value="UniProtKB-EC"/>
</dbReference>
<dbReference type="AlphaFoldDB" id="A0A6G0THN4"/>
<sequence>MDLEIEKYVKKQIQLQEQIKKLFAENKMLQDQICVLNECLSLEKVNQKISELENKQKILTSLESMVNNLRTDIKPLEYLKQVLQRQLMVSTLTTNDLNIEEQKYSESSLLTSNSVCAIETLDSSSDISSEESIMILSDYDVVSDDEIFYNTEKPIENKVMYDEALLMASSVHSSLIEHLIPSIDSIEPFVNNSDKVNDNNCCLQSNSKNTISTMNSSNKSEQLLELYDVVNELDLLNYNENENIEIKCDERKTESILNKSHQSCIYDKELNETEKKSLDNKECDNVSKSVNDSWVNISTNEFSNEQLVDIFSITDSQKDNTVSKVNMDVDDCEKIISEIKNFDNSKNIDSNYENEIKKLNCSVKDKIEVNSLPFIEDSNAPKQLNGLKENLNVEIQEQNEHLCNHQFKSIDIGEIKNLETVCNDINYKYEREIHNPVFPNNVQQYEDKIISSLLSSTNDSNVSSKFIEKKVNTVVESKVCIHQFESKCSNEMKSYKNICNAVIHYNENEVNNSVCSNNKVEIISSLLNTEGSNTPKELNNLFTNINDKLSSVNNNEKPILLCHTIDLKDELLNGINQYGIQDLMPLQQQCMFHCINGRDVIFHSYPCVGKSTMCLISVLQRINTSLNECQAIVLVPTLELALSAQKTMKSIGKFLNVTTCIGGTNVPRKLSPVPHVVISTLQGLYEMINCKSLSKDFIKMLVIDDAEDMLKCNGFFNKIRYVLLFLNNNRQLIIMSTSKIEEILDQFSDLMHNPEYILAPDEKPSLNDILHYYVYVPEEWKFDAFCELYEVLNLIHTVVYCNTWSKSLEVSENMRLKTYLVSAVHNEMETHQRHLLLDQFQSGINKVLITAELQRGEDFSDVSWIVNYDFPKSSKDYVRKVVGCFSRRVKVINFITTNDKTAKEAIETDFNVNMLNLSQVTDLCVSNL</sequence>
<dbReference type="InterPro" id="IPR011545">
    <property type="entry name" value="DEAD/DEAH_box_helicase_dom"/>
</dbReference>
<dbReference type="Gene3D" id="3.40.50.300">
    <property type="entry name" value="P-loop containing nucleotide triphosphate hydrolases"/>
    <property type="match status" value="2"/>
</dbReference>
<dbReference type="Pfam" id="PF00271">
    <property type="entry name" value="Helicase_C"/>
    <property type="match status" value="1"/>
</dbReference>
<protein>
    <recommendedName>
        <fullName evidence="5">ATP-dependent RNA helicase</fullName>
        <ecNumber evidence="5">3.6.4.13</ecNumber>
    </recommendedName>
</protein>
<accession>A0A6G0THN4</accession>
<keyword evidence="2 5" id="KW-0378">Hydrolase</keyword>
<dbReference type="GO" id="GO:0016787">
    <property type="term" value="F:hydrolase activity"/>
    <property type="evidence" value="ECO:0007669"/>
    <property type="project" value="UniProtKB-KW"/>
</dbReference>
<keyword evidence="4 5" id="KW-0694">RNA-binding</keyword>